<dbReference type="PROSITE" id="PS50181">
    <property type="entry name" value="FBOX"/>
    <property type="match status" value="1"/>
</dbReference>
<dbReference type="InterPro" id="IPR001810">
    <property type="entry name" value="F-box_dom"/>
</dbReference>
<reference evidence="2 3" key="1">
    <citation type="submission" date="2019-12" db="EMBL/GenBank/DDBJ databases">
        <title>Chromosome-level assembly of the Caenorhabditis remanei genome.</title>
        <authorList>
            <person name="Teterina A.A."/>
            <person name="Willis J.H."/>
            <person name="Phillips P.C."/>
        </authorList>
    </citation>
    <scope>NUCLEOTIDE SEQUENCE [LARGE SCALE GENOMIC DNA]</scope>
    <source>
        <strain evidence="2 3">PX506</strain>
        <tissue evidence="2">Whole organism</tissue>
    </source>
</reference>
<dbReference type="InterPro" id="IPR012885">
    <property type="entry name" value="F-box_Sdz-33"/>
</dbReference>
<gene>
    <name evidence="2" type="ORF">GCK72_021280</name>
</gene>
<dbReference type="Pfam" id="PF00646">
    <property type="entry name" value="F-box"/>
    <property type="match status" value="1"/>
</dbReference>
<protein>
    <recommendedName>
        <fullName evidence="1">F-box domain-containing protein</fullName>
    </recommendedName>
</protein>
<evidence type="ECO:0000313" key="3">
    <source>
        <dbReference type="Proteomes" id="UP000483820"/>
    </source>
</evidence>
<comment type="caution">
    <text evidence="2">The sequence shown here is derived from an EMBL/GenBank/DDBJ whole genome shotgun (WGS) entry which is preliminary data.</text>
</comment>
<dbReference type="PANTHER" id="PTHR22899">
    <property type="entry name" value="CYCLIN-RELATED F-BOX FAMILY"/>
    <property type="match status" value="1"/>
</dbReference>
<dbReference type="CTD" id="9827144"/>
<sequence length="639" mass="73244">MFVFPECTSAALRSCVAVSPPTPPDIDSSFHLYPLSAAKMTTPFPLLCLPRLALIPIFQQMKLIDVIAFSFLSKRTHNLSKFLRKKTSFRYIDLAIKHNCLRMRIVFTNVSHLSLYFYKNVSTTVEVIFSYKKIQWNNIGLSTEQWVERVLDVTKCPSLRKLKLDAVPKFNVFSVFDVIPKVTVLEIWSNCCSALAKRAVEVLSPVTSSINILKAPFSNQEEFQSFWMGNVDCLSIYNDHLSRFQFNLSYLLISNAVKLELREVKLSLRDLNRFFSYCRGEGSCVASRGLRRLQYVRTVSLKVHLSILPDIDSSFISTLSRIPALSLKMFVFPKDTPAASRSIAFSLISKRTHNLSKYLRKNTSFRCILEIETDCVCMRIPLTDGPSLTLYFYTDDSTMIEVMFPYKKIQWKNIGLSTEQWVERVLDVTQCPSLSVKLDAVPKFDVFSVFEVIPKVTVLEIWSNCCNALAKRALQVLSPVTSSINILKAPFSNQEEFQSFWMGNVEFLSIYNDNLSRFQFNLSYLLISNAVKLELNEVPLSLRDLNRFFSYWLDKTSNHRLEHLSVKSLGHFDENILLSGLNATRFTENRTRELLSTNTFSQFRVFTGGFDVRRKDGKLAAITFAKTFGRTNINFDVSP</sequence>
<feature type="domain" description="F-box" evidence="1">
    <location>
        <begin position="43"/>
        <end position="92"/>
    </location>
</feature>
<organism evidence="2 3">
    <name type="scientific">Caenorhabditis remanei</name>
    <name type="common">Caenorhabditis vulgaris</name>
    <dbReference type="NCBI Taxonomy" id="31234"/>
    <lineage>
        <taxon>Eukaryota</taxon>
        <taxon>Metazoa</taxon>
        <taxon>Ecdysozoa</taxon>
        <taxon>Nematoda</taxon>
        <taxon>Chromadorea</taxon>
        <taxon>Rhabditida</taxon>
        <taxon>Rhabditina</taxon>
        <taxon>Rhabditomorpha</taxon>
        <taxon>Rhabditoidea</taxon>
        <taxon>Rhabditidae</taxon>
        <taxon>Peloderinae</taxon>
        <taxon>Caenorhabditis</taxon>
    </lineage>
</organism>
<proteinExistence type="predicted"/>
<name>A0A6A5GJC5_CAERE</name>
<evidence type="ECO:0000313" key="2">
    <source>
        <dbReference type="EMBL" id="KAF1754716.1"/>
    </source>
</evidence>
<evidence type="ECO:0000259" key="1">
    <source>
        <dbReference type="PROSITE" id="PS50181"/>
    </source>
</evidence>
<dbReference type="Pfam" id="PF07735">
    <property type="entry name" value="FBA_2"/>
    <property type="match status" value="2"/>
</dbReference>
<dbReference type="InterPro" id="IPR053222">
    <property type="entry name" value="Zygotic_Embryogenesis-Asso"/>
</dbReference>
<dbReference type="PANTHER" id="PTHR22899:SF0">
    <property type="entry name" value="F-BOX ASSOCIATED DOMAIN-CONTAINING PROTEIN-RELATED"/>
    <property type="match status" value="1"/>
</dbReference>
<dbReference type="GeneID" id="9827144"/>
<dbReference type="RefSeq" id="XP_053583072.1">
    <property type="nucleotide sequence ID" value="XM_053734159.1"/>
</dbReference>
<dbReference type="KEGG" id="crq:GCK72_021280"/>
<dbReference type="EMBL" id="WUAV01000005">
    <property type="protein sequence ID" value="KAF1754716.1"/>
    <property type="molecule type" value="Genomic_DNA"/>
</dbReference>
<dbReference type="Proteomes" id="UP000483820">
    <property type="component" value="Chromosome V"/>
</dbReference>
<accession>A0A6A5GJC5</accession>
<dbReference type="AlphaFoldDB" id="A0A6A5GJC5"/>